<dbReference type="Proteomes" id="UP000018979">
    <property type="component" value="Chromosome I"/>
</dbReference>
<name>A0ABC9IGG1_SERMA</name>
<protein>
    <submittedName>
        <fullName evidence="1">Endoribonuclease</fullName>
    </submittedName>
</protein>
<dbReference type="Pfam" id="PF01042">
    <property type="entry name" value="Ribonuc_L-PSP"/>
    <property type="match status" value="1"/>
</dbReference>
<dbReference type="PANTHER" id="PTHR11803">
    <property type="entry name" value="2-IMINOBUTANOATE/2-IMINOPROPANOATE DEAMINASE RIDA"/>
    <property type="match status" value="1"/>
</dbReference>
<reference evidence="1 2" key="3">
    <citation type="journal article" date="2014" name="Genome Biol. Evol.">
        <title>Genome evolution and plasticity of Serratia marcescens, an important multidrug-resistant nosocomial pathogen.</title>
        <authorList>
            <person name="Iguchi A."/>
            <person name="Nagaya Y."/>
            <person name="Pradel E."/>
            <person name="Ooka T."/>
            <person name="Ogura Y."/>
            <person name="Katsura K."/>
            <person name="Kurokawa K."/>
            <person name="Oshima K."/>
            <person name="Hattori M."/>
            <person name="Parkhill J."/>
            <person name="Sebaihia M."/>
            <person name="Coulthurst S.J."/>
            <person name="Gotoh N."/>
            <person name="Thomson N.R."/>
            <person name="Ewbank J.J."/>
            <person name="Hayashi T."/>
        </authorList>
    </citation>
    <scope>NUCLEOTIDE SEQUENCE [LARGE SCALE GENOMIC DNA]</scope>
    <source>
        <strain evidence="1 2">Db11</strain>
    </source>
</reference>
<organism evidence="1 2">
    <name type="scientific">Serratia marcescens subsp. marcescens Db11</name>
    <dbReference type="NCBI Taxonomy" id="273526"/>
    <lineage>
        <taxon>Bacteria</taxon>
        <taxon>Pseudomonadati</taxon>
        <taxon>Pseudomonadota</taxon>
        <taxon>Gammaproteobacteria</taxon>
        <taxon>Enterobacterales</taxon>
        <taxon>Yersiniaceae</taxon>
        <taxon>Serratia</taxon>
    </lineage>
</organism>
<dbReference type="CDD" id="cd00448">
    <property type="entry name" value="YjgF_YER057c_UK114_family"/>
    <property type="match status" value="1"/>
</dbReference>
<dbReference type="EMBL" id="HG326223">
    <property type="protein sequence ID" value="CDG11786.1"/>
    <property type="molecule type" value="Genomic_DNA"/>
</dbReference>
<dbReference type="SUPFAM" id="SSF55298">
    <property type="entry name" value="YjgF-like"/>
    <property type="match status" value="1"/>
</dbReference>
<dbReference type="Gene3D" id="3.30.1330.40">
    <property type="entry name" value="RutC-like"/>
    <property type="match status" value="1"/>
</dbReference>
<accession>A0ABC9IGG1</accession>
<sequence>METINGWRNSMKNGITHYHHGVIWEEENGVSQGYRVKDTLYISGQFSHDMQGEFIGAGDIERQTQQTLDNLDRVLAGFGAERSNLAYVEIYLTDVLAHFEPCVALFKRYVGDHRPAGSLIGVTGLASPEQLVEISAIAHLN</sequence>
<reference evidence="2" key="2">
    <citation type="submission" date="2013-11" db="EMBL/GenBank/DDBJ databases">
        <title>Genome sequences of clinical and environmental isolates of Serratia marcescens.</title>
        <authorList>
            <person name="Iguchi A."/>
            <person name="Komatsu H."/>
            <person name="Nagaya Y."/>
            <person name="Ogura Y."/>
            <person name="Katsura K."/>
            <person name="Kurokawa K."/>
            <person name="Ooka T."/>
            <person name="Hattori M."/>
            <person name="Gotoh N."/>
            <person name="Thomson N."/>
            <person name="Hayashi T."/>
        </authorList>
    </citation>
    <scope>NUCLEOTIDE SEQUENCE [LARGE SCALE GENOMIC DNA]</scope>
    <source>
        <strain evidence="2">Db11</strain>
    </source>
</reference>
<dbReference type="InterPro" id="IPR006175">
    <property type="entry name" value="YjgF/YER057c/UK114"/>
</dbReference>
<gene>
    <name evidence="1" type="ORF">SMDB11_1210</name>
</gene>
<evidence type="ECO:0000313" key="1">
    <source>
        <dbReference type="EMBL" id="CDG11786.1"/>
    </source>
</evidence>
<dbReference type="KEGG" id="smac:SMDB11_1210"/>
<evidence type="ECO:0000313" key="2">
    <source>
        <dbReference type="Proteomes" id="UP000018979"/>
    </source>
</evidence>
<dbReference type="PANTHER" id="PTHR11803:SF39">
    <property type="entry name" value="2-IMINOBUTANOATE_2-IMINOPROPANOATE DEAMINASE"/>
    <property type="match status" value="1"/>
</dbReference>
<dbReference type="InterPro" id="IPR035959">
    <property type="entry name" value="RutC-like_sf"/>
</dbReference>
<dbReference type="AlphaFoldDB" id="A0ABC9IGG1"/>
<proteinExistence type="predicted"/>
<reference evidence="1 2" key="1">
    <citation type="submission" date="2013-06" db="EMBL/GenBank/DDBJ databases">
        <authorList>
            <person name="Aslett M."/>
        </authorList>
    </citation>
    <scope>NUCLEOTIDE SEQUENCE [LARGE SCALE GENOMIC DNA]</scope>
    <source>
        <strain evidence="1 2">Db11</strain>
    </source>
</reference>